<dbReference type="CDD" id="cd00051">
    <property type="entry name" value="EFh"/>
    <property type="match status" value="1"/>
</dbReference>
<keyword evidence="1" id="KW-0106">Calcium</keyword>
<dbReference type="Gene3D" id="1.10.238.10">
    <property type="entry name" value="EF-hand"/>
    <property type="match status" value="1"/>
</dbReference>
<dbReference type="GO" id="GO:0005509">
    <property type="term" value="F:calcium ion binding"/>
    <property type="evidence" value="ECO:0007669"/>
    <property type="project" value="InterPro"/>
</dbReference>
<dbReference type="SMART" id="SM00054">
    <property type="entry name" value="EFh"/>
    <property type="match status" value="2"/>
</dbReference>
<dbReference type="SUPFAM" id="SSF47473">
    <property type="entry name" value="EF-hand"/>
    <property type="match status" value="1"/>
</dbReference>
<keyword evidence="4" id="KW-1185">Reference proteome</keyword>
<protein>
    <recommendedName>
        <fullName evidence="2">EF-hand domain-containing protein</fullName>
    </recommendedName>
</protein>
<dbReference type="PROSITE" id="PS00018">
    <property type="entry name" value="EF_HAND_1"/>
    <property type="match status" value="2"/>
</dbReference>
<dbReference type="InterPro" id="IPR018247">
    <property type="entry name" value="EF_Hand_1_Ca_BS"/>
</dbReference>
<evidence type="ECO:0000313" key="3">
    <source>
        <dbReference type="EMBL" id="KAK2143526.1"/>
    </source>
</evidence>
<gene>
    <name evidence="3" type="ORF">LSH36_834g02051</name>
</gene>
<dbReference type="InterPro" id="IPR011992">
    <property type="entry name" value="EF-hand-dom_pair"/>
</dbReference>
<dbReference type="InterPro" id="IPR002048">
    <property type="entry name" value="EF_hand_dom"/>
</dbReference>
<accession>A0AAD9IZL9</accession>
<comment type="caution">
    <text evidence="3">The sequence shown here is derived from an EMBL/GenBank/DDBJ whole genome shotgun (WGS) entry which is preliminary data.</text>
</comment>
<dbReference type="PROSITE" id="PS50222">
    <property type="entry name" value="EF_HAND_2"/>
    <property type="match status" value="2"/>
</dbReference>
<reference evidence="3" key="1">
    <citation type="journal article" date="2023" name="Mol. Biol. Evol.">
        <title>Third-Generation Sequencing Reveals the Adaptive Role of the Epigenome in Three Deep-Sea Polychaetes.</title>
        <authorList>
            <person name="Perez M."/>
            <person name="Aroh O."/>
            <person name="Sun Y."/>
            <person name="Lan Y."/>
            <person name="Juniper S.K."/>
            <person name="Young C.R."/>
            <person name="Angers B."/>
            <person name="Qian P.Y."/>
        </authorList>
    </citation>
    <scope>NUCLEOTIDE SEQUENCE</scope>
    <source>
        <strain evidence="3">P08H-3</strain>
    </source>
</reference>
<proteinExistence type="predicted"/>
<feature type="domain" description="EF-hand" evidence="2">
    <location>
        <begin position="42"/>
        <end position="77"/>
    </location>
</feature>
<organism evidence="3 4">
    <name type="scientific">Paralvinella palmiformis</name>
    <dbReference type="NCBI Taxonomy" id="53620"/>
    <lineage>
        <taxon>Eukaryota</taxon>
        <taxon>Metazoa</taxon>
        <taxon>Spiralia</taxon>
        <taxon>Lophotrochozoa</taxon>
        <taxon>Annelida</taxon>
        <taxon>Polychaeta</taxon>
        <taxon>Sedentaria</taxon>
        <taxon>Canalipalpata</taxon>
        <taxon>Terebellida</taxon>
        <taxon>Terebelliformia</taxon>
        <taxon>Alvinellidae</taxon>
        <taxon>Paralvinella</taxon>
    </lineage>
</organism>
<evidence type="ECO:0000256" key="1">
    <source>
        <dbReference type="ARBA" id="ARBA00022837"/>
    </source>
</evidence>
<dbReference type="AlphaFoldDB" id="A0AAD9IZL9"/>
<dbReference type="EMBL" id="JAODUP010000834">
    <property type="protein sequence ID" value="KAK2143526.1"/>
    <property type="molecule type" value="Genomic_DNA"/>
</dbReference>
<evidence type="ECO:0000259" key="2">
    <source>
        <dbReference type="PROSITE" id="PS50222"/>
    </source>
</evidence>
<evidence type="ECO:0000313" key="4">
    <source>
        <dbReference type="Proteomes" id="UP001208570"/>
    </source>
</evidence>
<dbReference type="Pfam" id="PF13499">
    <property type="entry name" value="EF-hand_7"/>
    <property type="match status" value="1"/>
</dbReference>
<feature type="domain" description="EF-hand" evidence="2">
    <location>
        <begin position="3"/>
        <end position="38"/>
    </location>
</feature>
<name>A0AAD9IZL9_9ANNE</name>
<dbReference type="Proteomes" id="UP001208570">
    <property type="component" value="Unassembled WGS sequence"/>
</dbReference>
<sequence length="77" mass="8582">MSYTKEDIIAVFKAFDADNSGQVSNKELVTVLTKLFKDDADKAKSAAEFLMKSFDKDHSGQLSQDEFVTGIQKFIAQ</sequence>